<evidence type="ECO:0000256" key="1">
    <source>
        <dbReference type="ARBA" id="ARBA00022574"/>
    </source>
</evidence>
<dbReference type="PROSITE" id="PS00678">
    <property type="entry name" value="WD_REPEATS_1"/>
    <property type="match status" value="1"/>
</dbReference>
<gene>
    <name evidence="7" type="ORF">THAOC_34790</name>
</gene>
<dbReference type="AlphaFoldDB" id="K0R1Y5"/>
<dbReference type="EMBL" id="AGNL01047694">
    <property type="protein sequence ID" value="EJK46538.1"/>
    <property type="molecule type" value="Genomic_DNA"/>
</dbReference>
<feature type="repeat" description="WD" evidence="4">
    <location>
        <begin position="374"/>
        <end position="414"/>
    </location>
</feature>
<feature type="compositionally biased region" description="Basic and acidic residues" evidence="6">
    <location>
        <begin position="1"/>
        <end position="14"/>
    </location>
</feature>
<feature type="repeat" description="WD" evidence="4">
    <location>
        <begin position="539"/>
        <end position="579"/>
    </location>
</feature>
<feature type="coiled-coil region" evidence="5">
    <location>
        <begin position="244"/>
        <end position="292"/>
    </location>
</feature>
<dbReference type="PRINTS" id="PR00320">
    <property type="entry name" value="GPROTEINBRPT"/>
</dbReference>
<dbReference type="Gene3D" id="2.130.10.10">
    <property type="entry name" value="YVTN repeat-like/Quinoprotein amine dehydrogenase"/>
    <property type="match status" value="2"/>
</dbReference>
<dbReference type="Pfam" id="PF00400">
    <property type="entry name" value="WD40"/>
    <property type="match status" value="5"/>
</dbReference>
<keyword evidence="1 4" id="KW-0853">WD repeat</keyword>
<dbReference type="SUPFAM" id="SSF50978">
    <property type="entry name" value="WD40 repeat-like"/>
    <property type="match status" value="1"/>
</dbReference>
<evidence type="ECO:0000256" key="4">
    <source>
        <dbReference type="PROSITE-ProRule" id="PRU00221"/>
    </source>
</evidence>
<comment type="caution">
    <text evidence="7">The sequence shown here is derived from an EMBL/GenBank/DDBJ whole genome shotgun (WGS) entry which is preliminary data.</text>
</comment>
<reference evidence="7 8" key="1">
    <citation type="journal article" date="2012" name="Genome Biol.">
        <title>Genome and low-iron response of an oceanic diatom adapted to chronic iron limitation.</title>
        <authorList>
            <person name="Lommer M."/>
            <person name="Specht M."/>
            <person name="Roy A.S."/>
            <person name="Kraemer L."/>
            <person name="Andreson R."/>
            <person name="Gutowska M.A."/>
            <person name="Wolf J."/>
            <person name="Bergner S.V."/>
            <person name="Schilhabel M.B."/>
            <person name="Klostermeier U.C."/>
            <person name="Beiko R.G."/>
            <person name="Rosenstiel P."/>
            <person name="Hippler M."/>
            <person name="Laroche J."/>
        </authorList>
    </citation>
    <scope>NUCLEOTIDE SEQUENCE [LARGE SCALE GENOMIC DNA]</scope>
    <source>
        <strain evidence="7 8">CCMP1005</strain>
    </source>
</reference>
<organism evidence="7 8">
    <name type="scientific">Thalassiosira oceanica</name>
    <name type="common">Marine diatom</name>
    <dbReference type="NCBI Taxonomy" id="159749"/>
    <lineage>
        <taxon>Eukaryota</taxon>
        <taxon>Sar</taxon>
        <taxon>Stramenopiles</taxon>
        <taxon>Ochrophyta</taxon>
        <taxon>Bacillariophyta</taxon>
        <taxon>Coscinodiscophyceae</taxon>
        <taxon>Thalassiosirophycidae</taxon>
        <taxon>Thalassiosirales</taxon>
        <taxon>Thalassiosiraceae</taxon>
        <taxon>Thalassiosira</taxon>
    </lineage>
</organism>
<dbReference type="InterPro" id="IPR020472">
    <property type="entry name" value="WD40_PAC1"/>
</dbReference>
<proteinExistence type="predicted"/>
<evidence type="ECO:0000313" key="8">
    <source>
        <dbReference type="Proteomes" id="UP000266841"/>
    </source>
</evidence>
<feature type="compositionally biased region" description="Polar residues" evidence="6">
    <location>
        <begin position="158"/>
        <end position="180"/>
    </location>
</feature>
<feature type="compositionally biased region" description="Polar residues" evidence="6">
    <location>
        <begin position="192"/>
        <end position="205"/>
    </location>
</feature>
<keyword evidence="3" id="KW-0833">Ubl conjugation pathway</keyword>
<evidence type="ECO:0000256" key="5">
    <source>
        <dbReference type="SAM" id="Coils"/>
    </source>
</evidence>
<dbReference type="CDD" id="cd00200">
    <property type="entry name" value="WD40"/>
    <property type="match status" value="1"/>
</dbReference>
<accession>K0R1Y5</accession>
<keyword evidence="5" id="KW-0175">Coiled coil</keyword>
<dbReference type="OrthoDB" id="202197at2759"/>
<evidence type="ECO:0000256" key="2">
    <source>
        <dbReference type="ARBA" id="ARBA00022737"/>
    </source>
</evidence>
<dbReference type="PROSITE" id="PS50082">
    <property type="entry name" value="WD_REPEATS_2"/>
    <property type="match status" value="4"/>
</dbReference>
<evidence type="ECO:0000256" key="3">
    <source>
        <dbReference type="ARBA" id="ARBA00022786"/>
    </source>
</evidence>
<evidence type="ECO:0000313" key="7">
    <source>
        <dbReference type="EMBL" id="EJK46538.1"/>
    </source>
</evidence>
<sequence length="650" mass="71538">MSHFLPDLRGDDVVKSPVMTSRGSVGGRFRQSPPKSQERRSTMQPPTTLRGAASHAHLTRRRSSEHAETKQHYSRSKPVHPSRRSAVNDLLNNNNSGKNSSRAADDGGGKRTRLRVDDDARQPSIHKSREVKRWTSASKANKRKKRTSQDSLALPSLASPTESTHTSPHMQQNRKPQTSDKGPADSDDRCESGSTGSNLTTQRTAMQCVEHASRRQAAAKESMTSASKISSSLRELLSDSAEALDLAQQSRVEAEAAAKRAEAAQRRVSSASQLASKDKERATVELDEANAQAEEAWEFLRRVQGGAHSRKNCKERIGTMVETGKAKGNTLPRKQATLTTSFGECKAKKSTKSHETPQGPHADRHTLIDPERKFKGHSSPVTQVAALSSTSFLSSSWDMTIKMWNSETGECIRSFEGHRDWVHALSVFGDSKHFISGSDDRTVKLWNCDRKDCVRTFEGHASFVKSLTPIDATRFLSGSRDRTIKLFSISCGSCLQTFQGHTDVVSVIAALSSSNRFVSGSHDNTIQCWNLSSGLERTLQGHTGPVKTIAVLGKDEIVSGSDDKTIRMWNVSSGQCVRQFGSGDSLVYSLTFICNDFFFSCGGSTIKMYHAPSGRLARVYETPRISLAAARLDDLNFVTASDQILYLWKF</sequence>
<dbReference type="InterPro" id="IPR015943">
    <property type="entry name" value="WD40/YVTN_repeat-like_dom_sf"/>
</dbReference>
<dbReference type="InterPro" id="IPR019775">
    <property type="entry name" value="WD40_repeat_CS"/>
</dbReference>
<dbReference type="PROSITE" id="PS50294">
    <property type="entry name" value="WD_REPEATS_REGION"/>
    <property type="match status" value="3"/>
</dbReference>
<feature type="repeat" description="WD" evidence="4">
    <location>
        <begin position="498"/>
        <end position="539"/>
    </location>
</feature>
<feature type="region of interest" description="Disordered" evidence="6">
    <location>
        <begin position="1"/>
        <end position="226"/>
    </location>
</feature>
<dbReference type="Proteomes" id="UP000266841">
    <property type="component" value="Unassembled WGS sequence"/>
</dbReference>
<name>K0R1Y5_THAOC</name>
<feature type="compositionally biased region" description="Basic and acidic residues" evidence="6">
    <location>
        <begin position="103"/>
        <end position="133"/>
    </location>
</feature>
<feature type="compositionally biased region" description="Low complexity" evidence="6">
    <location>
        <begin position="92"/>
        <end position="101"/>
    </location>
</feature>
<dbReference type="InterPro" id="IPR036322">
    <property type="entry name" value="WD40_repeat_dom_sf"/>
</dbReference>
<dbReference type="InterPro" id="IPR001680">
    <property type="entry name" value="WD40_rpt"/>
</dbReference>
<feature type="compositionally biased region" description="Basic and acidic residues" evidence="6">
    <location>
        <begin position="182"/>
        <end position="191"/>
    </location>
</feature>
<feature type="compositionally biased region" description="Basic residues" evidence="6">
    <location>
        <begin position="72"/>
        <end position="83"/>
    </location>
</feature>
<dbReference type="PANTHER" id="PTHR19872:SF9">
    <property type="entry name" value="UBIQUITIN-BINDING SDF UBIQUITIN LIGASE COMPLEX SUBUNIT"/>
    <property type="match status" value="1"/>
</dbReference>
<feature type="region of interest" description="Disordered" evidence="6">
    <location>
        <begin position="345"/>
        <end position="365"/>
    </location>
</feature>
<dbReference type="eggNOG" id="KOG0274">
    <property type="taxonomic scope" value="Eukaryota"/>
</dbReference>
<keyword evidence="2" id="KW-0677">Repeat</keyword>
<dbReference type="InterPro" id="IPR051075">
    <property type="entry name" value="SCF_subunit_WD-repeat"/>
</dbReference>
<feature type="repeat" description="WD" evidence="4">
    <location>
        <begin position="415"/>
        <end position="456"/>
    </location>
</feature>
<dbReference type="SMART" id="SM00320">
    <property type="entry name" value="WD40"/>
    <property type="match status" value="6"/>
</dbReference>
<keyword evidence="8" id="KW-1185">Reference proteome</keyword>
<protein>
    <submittedName>
        <fullName evidence="7">Uncharacterized protein</fullName>
    </submittedName>
</protein>
<feature type="compositionally biased region" description="Basic and acidic residues" evidence="6">
    <location>
        <begin position="62"/>
        <end position="71"/>
    </location>
</feature>
<evidence type="ECO:0000256" key="6">
    <source>
        <dbReference type="SAM" id="MobiDB-lite"/>
    </source>
</evidence>
<dbReference type="OMA" id="IARVWAI"/>
<dbReference type="PANTHER" id="PTHR19872">
    <property type="entry name" value="UBIQUITIN LIGASE SPECIFICITY FACTOR/HREP PROTEIN"/>
    <property type="match status" value="1"/>
</dbReference>